<dbReference type="EMBL" id="RQZC01000018">
    <property type="protein sequence ID" value="RRD27305.1"/>
    <property type="molecule type" value="Genomic_DNA"/>
</dbReference>
<protein>
    <recommendedName>
        <fullName evidence="1">Integrase catalytic domain-containing protein</fullName>
    </recommendedName>
</protein>
<keyword evidence="3" id="KW-1185">Reference proteome</keyword>
<sequence length="60" mass="6764">MPRCPRTCWAGTHAPAGPDQRWAADFTYVHTWSGFCYTAFVMDLLSRRIVGWSTSTTTGH</sequence>
<dbReference type="AlphaFoldDB" id="A0A3P1V1Y1"/>
<dbReference type="Proteomes" id="UP000271272">
    <property type="component" value="Unassembled WGS sequence"/>
</dbReference>
<dbReference type="RefSeq" id="WP_124934303.1">
    <property type="nucleotide sequence ID" value="NZ_RQZC01000018.1"/>
</dbReference>
<dbReference type="InterPro" id="IPR001584">
    <property type="entry name" value="Integrase_cat-core"/>
</dbReference>
<dbReference type="GO" id="GO:0003676">
    <property type="term" value="F:nucleic acid binding"/>
    <property type="evidence" value="ECO:0007669"/>
    <property type="project" value="InterPro"/>
</dbReference>
<evidence type="ECO:0000313" key="3">
    <source>
        <dbReference type="Proteomes" id="UP000271272"/>
    </source>
</evidence>
<name>A0A3P1V1Y1_9ACTO</name>
<feature type="domain" description="Integrase catalytic" evidence="1">
    <location>
        <begin position="17"/>
        <end position="57"/>
    </location>
</feature>
<organism evidence="2 3">
    <name type="scientific">Actinomyces bowdenii</name>
    <dbReference type="NCBI Taxonomy" id="131109"/>
    <lineage>
        <taxon>Bacteria</taxon>
        <taxon>Bacillati</taxon>
        <taxon>Actinomycetota</taxon>
        <taxon>Actinomycetes</taxon>
        <taxon>Actinomycetales</taxon>
        <taxon>Actinomycetaceae</taxon>
        <taxon>Actinomyces</taxon>
    </lineage>
</organism>
<dbReference type="InterPro" id="IPR012337">
    <property type="entry name" value="RNaseH-like_sf"/>
</dbReference>
<dbReference type="Pfam" id="PF00665">
    <property type="entry name" value="rve"/>
    <property type="match status" value="1"/>
</dbReference>
<dbReference type="GO" id="GO:0015074">
    <property type="term" value="P:DNA integration"/>
    <property type="evidence" value="ECO:0007669"/>
    <property type="project" value="InterPro"/>
</dbReference>
<dbReference type="PANTHER" id="PTHR46889">
    <property type="entry name" value="TRANSPOSASE INSF FOR INSERTION SEQUENCE IS3B-RELATED"/>
    <property type="match status" value="1"/>
</dbReference>
<comment type="caution">
    <text evidence="2">The sequence shown here is derived from an EMBL/GenBank/DDBJ whole genome shotgun (WGS) entry which is preliminary data.</text>
</comment>
<proteinExistence type="predicted"/>
<dbReference type="OrthoDB" id="4281720at2"/>
<dbReference type="Gene3D" id="3.30.420.10">
    <property type="entry name" value="Ribonuclease H-like superfamily/Ribonuclease H"/>
    <property type="match status" value="1"/>
</dbReference>
<dbReference type="PANTHER" id="PTHR46889:SF4">
    <property type="entry name" value="TRANSPOSASE INSO FOR INSERTION SEQUENCE ELEMENT IS911B-RELATED"/>
    <property type="match status" value="1"/>
</dbReference>
<evidence type="ECO:0000313" key="2">
    <source>
        <dbReference type="EMBL" id="RRD27305.1"/>
    </source>
</evidence>
<gene>
    <name evidence="2" type="ORF">EII10_09705</name>
</gene>
<reference evidence="2 3" key="1">
    <citation type="submission" date="2018-11" db="EMBL/GenBank/DDBJ databases">
        <title>Genomes From Bacteria Associated with the Canine Oral Cavity: a Test Case for Automated Genome-Based Taxonomic Assignment.</title>
        <authorList>
            <person name="Coil D.A."/>
            <person name="Jospin G."/>
            <person name="Darling A.E."/>
            <person name="Wallis C."/>
            <person name="Davis I.J."/>
            <person name="Harris S."/>
            <person name="Eisen J.A."/>
            <person name="Holcombe L.J."/>
            <person name="O'Flynn C."/>
        </authorList>
    </citation>
    <scope>NUCLEOTIDE SEQUENCE [LARGE SCALE GENOMIC DNA]</scope>
    <source>
        <strain evidence="2 3">OH5050</strain>
    </source>
</reference>
<dbReference type="InterPro" id="IPR036397">
    <property type="entry name" value="RNaseH_sf"/>
</dbReference>
<dbReference type="InterPro" id="IPR050900">
    <property type="entry name" value="Transposase_IS3/IS150/IS904"/>
</dbReference>
<evidence type="ECO:0000259" key="1">
    <source>
        <dbReference type="Pfam" id="PF00665"/>
    </source>
</evidence>
<accession>A0A3P1V1Y1</accession>
<dbReference type="SUPFAM" id="SSF53098">
    <property type="entry name" value="Ribonuclease H-like"/>
    <property type="match status" value="1"/>
</dbReference>